<dbReference type="InterPro" id="IPR004821">
    <property type="entry name" value="Cyt_trans-like"/>
</dbReference>
<proteinExistence type="predicted"/>
<dbReference type="PANTHER" id="PTHR31285:SF0">
    <property type="entry name" value="NICOTINAMIDE MONONUCLEOTIDE ADENYLYLTRANSFERASE"/>
    <property type="match status" value="1"/>
</dbReference>
<evidence type="ECO:0000313" key="2">
    <source>
        <dbReference type="EMBL" id="EJP72351.1"/>
    </source>
</evidence>
<dbReference type="EMBL" id="JH611193">
    <property type="protein sequence ID" value="EJP72351.1"/>
    <property type="molecule type" value="Genomic_DNA"/>
</dbReference>
<dbReference type="Gene3D" id="3.40.50.620">
    <property type="entry name" value="HUPs"/>
    <property type="match status" value="1"/>
</dbReference>
<dbReference type="GO" id="GO:0005737">
    <property type="term" value="C:cytoplasm"/>
    <property type="evidence" value="ECO:0007669"/>
    <property type="project" value="TreeGrafter"/>
</dbReference>
<dbReference type="GO" id="GO:0000309">
    <property type="term" value="F:nicotinamide-nucleotide adenylyltransferase activity"/>
    <property type="evidence" value="ECO:0007669"/>
    <property type="project" value="TreeGrafter"/>
</dbReference>
<evidence type="ECO:0000313" key="3">
    <source>
        <dbReference type="Proteomes" id="UP000010116"/>
    </source>
</evidence>
<accession>J5KH47</accession>
<dbReference type="InterPro" id="IPR036653">
    <property type="entry name" value="CinA-like_C"/>
</dbReference>
<dbReference type="Pfam" id="PF01467">
    <property type="entry name" value="CTP_transf_like"/>
    <property type="match status" value="1"/>
</dbReference>
<reference evidence="2 3" key="1">
    <citation type="journal article" date="2012" name="ISME J.">
        <title>Genomic insights to SAR86, an abundant and uncultivated marine bacterial lineage.</title>
        <authorList>
            <person name="Dupont C.L."/>
            <person name="Rusch D.B."/>
            <person name="Yooseph S."/>
            <person name="Lombardo M.J."/>
            <person name="Richter R.A."/>
            <person name="Valas R."/>
            <person name="Novotny M."/>
            <person name="Yee-Greenbaum J."/>
            <person name="Selengut J.D."/>
            <person name="Haft D.H."/>
            <person name="Halpern A.L."/>
            <person name="Lasken R.S."/>
            <person name="Nealson K."/>
            <person name="Friedman R."/>
            <person name="Venter J.C."/>
        </authorList>
    </citation>
    <scope>NUCLEOTIDE SEQUENCE [LARGE SCALE GENOMIC DNA]</scope>
</reference>
<dbReference type="PANTHER" id="PTHR31285">
    <property type="entry name" value="NICOTINAMIDE MONONUCLEOTIDE ADENYLYLTRANSFERASE"/>
    <property type="match status" value="1"/>
</dbReference>
<dbReference type="Gene3D" id="3.90.950.20">
    <property type="entry name" value="CinA-like"/>
    <property type="match status" value="1"/>
</dbReference>
<name>J5KH47_9GAMM</name>
<dbReference type="Proteomes" id="UP000010116">
    <property type="component" value="Unassembled WGS sequence"/>
</dbReference>
<dbReference type="GO" id="GO:0016887">
    <property type="term" value="F:ATP hydrolysis activity"/>
    <property type="evidence" value="ECO:0007669"/>
    <property type="project" value="TreeGrafter"/>
</dbReference>
<feature type="domain" description="Cytidyltransferase-like" evidence="1">
    <location>
        <begin position="204"/>
        <end position="364"/>
    </location>
</feature>
<dbReference type="SUPFAM" id="SSF52374">
    <property type="entry name" value="Nucleotidylyl transferase"/>
    <property type="match status" value="1"/>
</dbReference>
<protein>
    <submittedName>
        <fullName evidence="2">Nucleotidyltransferase</fullName>
    </submittedName>
</protein>
<sequence length="368" mass="41783">MDKYNKTVSAIHKSPFKIVMVSSGGGTNAISELLKTPGASKTILETYIPYSMKSMDLYINKKPDHYCSLNTCLNMAAQAFKKSNQLAPRTSENNLIGLAITASLATTYKKKGDHKFYIVLQTSSYTKTLECVLEKGTRTRQEEEELITAYVINMLAKACGIKANKPIHSEKIITTNTKAKESWKKLFNNKVDFISSHRHKPELIFPGSFNPLHAGHLRMRDIAEKKTGMQTTFEICANNADKPPLTFYEIDKTIKQFNSNDSWVITSAGRFSEKAIMFPNTVFIIGADTLMRVFYEKFYASRKDMLEHIERFNDHNINFLVFGRKVGNKFLELKDLSIPKSVSKRCTGFEEASFRDDISSTEIRLKKS</sequence>
<evidence type="ECO:0000259" key="1">
    <source>
        <dbReference type="Pfam" id="PF01467"/>
    </source>
</evidence>
<dbReference type="AlphaFoldDB" id="J5KH47"/>
<dbReference type="HOGENOM" id="CLU_026547_0_0_6"/>
<keyword evidence="2" id="KW-0808">Transferase</keyword>
<organism evidence="2 3">
    <name type="scientific">SAR86 cluster bacterium SAR86B</name>
    <dbReference type="NCBI Taxonomy" id="1123867"/>
    <lineage>
        <taxon>Bacteria</taxon>
        <taxon>Pseudomonadati</taxon>
        <taxon>Pseudomonadota</taxon>
        <taxon>Gammaproteobacteria</taxon>
        <taxon>SAR86 cluster</taxon>
    </lineage>
</organism>
<gene>
    <name evidence="2" type="ORF">NT02SARS_1309</name>
</gene>
<dbReference type="InterPro" id="IPR014729">
    <property type="entry name" value="Rossmann-like_a/b/a_fold"/>
</dbReference>